<proteinExistence type="evidence at transcript level"/>
<evidence type="ECO:0000259" key="7">
    <source>
        <dbReference type="PROSITE" id="PS50950"/>
    </source>
</evidence>
<dbReference type="Gene3D" id="6.20.210.20">
    <property type="entry name" value="THAP domain"/>
    <property type="match status" value="1"/>
</dbReference>
<dbReference type="InterPro" id="IPR026516">
    <property type="entry name" value="THAP1/10"/>
</dbReference>
<keyword evidence="2 5" id="KW-0863">Zinc-finger</keyword>
<dbReference type="Pfam" id="PF05485">
    <property type="entry name" value="THAP"/>
    <property type="match status" value="1"/>
</dbReference>
<evidence type="ECO:0000256" key="3">
    <source>
        <dbReference type="ARBA" id="ARBA00022833"/>
    </source>
</evidence>
<dbReference type="AlphaFoldDB" id="A0A1E1WZG1"/>
<dbReference type="SMART" id="SM00980">
    <property type="entry name" value="THAP"/>
    <property type="match status" value="1"/>
</dbReference>
<keyword evidence="4 5" id="KW-0238">DNA-binding</keyword>
<protein>
    <submittedName>
        <fullName evidence="8">Putative tick transposon</fullName>
    </submittedName>
</protein>
<evidence type="ECO:0000256" key="6">
    <source>
        <dbReference type="SAM" id="Coils"/>
    </source>
</evidence>
<feature type="domain" description="THAP-type" evidence="7">
    <location>
        <begin position="1"/>
        <end position="84"/>
    </location>
</feature>
<feature type="coiled-coil region" evidence="6">
    <location>
        <begin position="116"/>
        <end position="150"/>
    </location>
</feature>
<keyword evidence="3" id="KW-0862">Zinc</keyword>
<keyword evidence="1" id="KW-0479">Metal-binding</keyword>
<evidence type="ECO:0000313" key="8">
    <source>
        <dbReference type="EMBL" id="JAT92362.1"/>
    </source>
</evidence>
<reference evidence="8" key="1">
    <citation type="journal article" date="2017" name="Front. Cell. Infect. Microbiol.">
        <title>The Distinct Transcriptional Response of the Midgut of Amblyomma sculptum and Amblyomma aureolatum Ticks to Rickettsia rickettsii Correlates to Their Differences in Susceptibility to Infection.</title>
        <authorList>
            <person name="Martins L.A."/>
            <person name="Galletti M.F.B.M."/>
            <person name="Ribeiro J.M."/>
            <person name="Fujita A."/>
            <person name="Costa F.B."/>
            <person name="Labruna M.B."/>
            <person name="Daffre S."/>
            <person name="Fogaca A.C."/>
        </authorList>
    </citation>
    <scope>NUCLEOTIDE SEQUENCE</scope>
</reference>
<evidence type="ECO:0000256" key="2">
    <source>
        <dbReference type="ARBA" id="ARBA00022771"/>
    </source>
</evidence>
<dbReference type="SUPFAM" id="SSF57716">
    <property type="entry name" value="Glucocorticoid receptor-like (DNA-binding domain)"/>
    <property type="match status" value="1"/>
</dbReference>
<dbReference type="PANTHER" id="PTHR46600">
    <property type="entry name" value="THAP DOMAIN-CONTAINING"/>
    <property type="match status" value="1"/>
</dbReference>
<dbReference type="InterPro" id="IPR038441">
    <property type="entry name" value="THAP_Znf_sf"/>
</dbReference>
<dbReference type="InterPro" id="IPR006612">
    <property type="entry name" value="THAP_Znf"/>
</dbReference>
<dbReference type="PANTHER" id="PTHR46600:SF11">
    <property type="entry name" value="THAP DOMAIN-CONTAINING PROTEIN 10"/>
    <property type="match status" value="1"/>
</dbReference>
<evidence type="ECO:0000256" key="5">
    <source>
        <dbReference type="PROSITE-ProRule" id="PRU00309"/>
    </source>
</evidence>
<dbReference type="EMBL" id="GFAC01006826">
    <property type="protein sequence ID" value="JAT92362.1"/>
    <property type="molecule type" value="mRNA"/>
</dbReference>
<sequence length="183" mass="20951">MASECCLSSCKQRGNVDCYGNKVSYHALPKNPRRRKLWMAALRQELPPRIRKARICSRHFVDRDFAGTITRGRRLLPTAVPCVCPHKECHPVTQRSGQVASPSAACSEVEGSATERQDAAEALRKKDEEIARLRDQLHQSNVIIESLQEQICRFEQKCFELETTSKKFCLETLKTLEKWCEFV</sequence>
<evidence type="ECO:0000256" key="4">
    <source>
        <dbReference type="ARBA" id="ARBA00023125"/>
    </source>
</evidence>
<evidence type="ECO:0000256" key="1">
    <source>
        <dbReference type="ARBA" id="ARBA00022723"/>
    </source>
</evidence>
<dbReference type="PROSITE" id="PS50950">
    <property type="entry name" value="ZF_THAP"/>
    <property type="match status" value="1"/>
</dbReference>
<organism evidence="8">
    <name type="scientific">Amblyomma aureolatum</name>
    <dbReference type="NCBI Taxonomy" id="187763"/>
    <lineage>
        <taxon>Eukaryota</taxon>
        <taxon>Metazoa</taxon>
        <taxon>Ecdysozoa</taxon>
        <taxon>Arthropoda</taxon>
        <taxon>Chelicerata</taxon>
        <taxon>Arachnida</taxon>
        <taxon>Acari</taxon>
        <taxon>Parasitiformes</taxon>
        <taxon>Ixodida</taxon>
        <taxon>Ixodoidea</taxon>
        <taxon>Ixodidae</taxon>
        <taxon>Amblyomminae</taxon>
        <taxon>Amblyomma</taxon>
    </lineage>
</organism>
<dbReference type="SMART" id="SM00692">
    <property type="entry name" value="DM3"/>
    <property type="match status" value="1"/>
</dbReference>
<dbReference type="GO" id="GO:0043565">
    <property type="term" value="F:sequence-specific DNA binding"/>
    <property type="evidence" value="ECO:0007669"/>
    <property type="project" value="InterPro"/>
</dbReference>
<accession>A0A1E1WZG1</accession>
<keyword evidence="6" id="KW-0175">Coiled coil</keyword>
<dbReference type="GO" id="GO:0008270">
    <property type="term" value="F:zinc ion binding"/>
    <property type="evidence" value="ECO:0007669"/>
    <property type="project" value="UniProtKB-KW"/>
</dbReference>
<name>A0A1E1WZG1_9ACAR</name>